<dbReference type="Proteomes" id="UP000447434">
    <property type="component" value="Chromosome 25"/>
</dbReference>
<reference evidence="12" key="1">
    <citation type="journal article" date="2020" name="Nat. Commun.">
        <title>Genome sequence of the cluster root forming white lupin.</title>
        <authorList>
            <person name="Hufnagel B."/>
            <person name="Marques A."/>
            <person name="Soriano A."/>
            <person name="Marques L."/>
            <person name="Divol F."/>
            <person name="Doumas P."/>
            <person name="Sallet E."/>
            <person name="Mancinotti D."/>
            <person name="Carrere S."/>
            <person name="Marande W."/>
            <person name="Arribat S."/>
            <person name="Keller J."/>
            <person name="Huneau C."/>
            <person name="Blein T."/>
            <person name="Aime D."/>
            <person name="Laguerre M."/>
            <person name="Taylor J."/>
            <person name="Schubert V."/>
            <person name="Nelson M."/>
            <person name="Geu-Flores F."/>
            <person name="Crespi M."/>
            <person name="Gallardo-Guerrero K."/>
            <person name="Delaux P.-M."/>
            <person name="Salse J."/>
            <person name="Berges H."/>
            <person name="Guyot R."/>
            <person name="Gouzy J."/>
            <person name="Peret B."/>
        </authorList>
    </citation>
    <scope>NUCLEOTIDE SEQUENCE [LARGE SCALE GENOMIC DNA]</scope>
    <source>
        <strain evidence="12">cv. Amiga</strain>
    </source>
</reference>
<keyword evidence="4 9" id="KW-0812">Transmembrane</keyword>
<evidence type="ECO:0000256" key="1">
    <source>
        <dbReference type="ARBA" id="ARBA00004141"/>
    </source>
</evidence>
<keyword evidence="5 9" id="KW-1133">Transmembrane helix</keyword>
<organism evidence="11 12">
    <name type="scientific">Lupinus albus</name>
    <name type="common">White lupine</name>
    <name type="synonym">Lupinus termis</name>
    <dbReference type="NCBI Taxonomy" id="3870"/>
    <lineage>
        <taxon>Eukaryota</taxon>
        <taxon>Viridiplantae</taxon>
        <taxon>Streptophyta</taxon>
        <taxon>Embryophyta</taxon>
        <taxon>Tracheophyta</taxon>
        <taxon>Spermatophyta</taxon>
        <taxon>Magnoliopsida</taxon>
        <taxon>eudicotyledons</taxon>
        <taxon>Gunneridae</taxon>
        <taxon>Pentapetalae</taxon>
        <taxon>rosids</taxon>
        <taxon>fabids</taxon>
        <taxon>Fabales</taxon>
        <taxon>Fabaceae</taxon>
        <taxon>Papilionoideae</taxon>
        <taxon>50 kb inversion clade</taxon>
        <taxon>genistoids sensu lato</taxon>
        <taxon>core genistoids</taxon>
        <taxon>Genisteae</taxon>
        <taxon>Lupinus</taxon>
    </lineage>
</organism>
<comment type="caution">
    <text evidence="11">The sequence shown here is derived from an EMBL/GenBank/DDBJ whole genome shotgun (WGS) entry which is preliminary data.</text>
</comment>
<dbReference type="GO" id="GO:0005886">
    <property type="term" value="C:plasma membrane"/>
    <property type="evidence" value="ECO:0007669"/>
    <property type="project" value="TreeGrafter"/>
</dbReference>
<accession>A0A6A4N334</accession>
<keyword evidence="6" id="KW-0406">Ion transport</keyword>
<dbReference type="OrthoDB" id="415460at2759"/>
<comment type="subcellular location">
    <subcellularLocation>
        <location evidence="1">Membrane</location>
        <topology evidence="1">Multi-pass membrane protein</topology>
    </subcellularLocation>
</comment>
<comment type="similarity">
    <text evidence="2">Belongs to the two pore domain potassium channel (TC 1.A.1.7) family.</text>
</comment>
<dbReference type="InterPro" id="IPR003280">
    <property type="entry name" value="2pore_dom_K_chnl"/>
</dbReference>
<evidence type="ECO:0000256" key="3">
    <source>
        <dbReference type="ARBA" id="ARBA00022448"/>
    </source>
</evidence>
<dbReference type="GO" id="GO:0030322">
    <property type="term" value="P:stabilization of membrane potential"/>
    <property type="evidence" value="ECO:0007669"/>
    <property type="project" value="TreeGrafter"/>
</dbReference>
<evidence type="ECO:0000256" key="7">
    <source>
        <dbReference type="ARBA" id="ARBA00023136"/>
    </source>
</evidence>
<evidence type="ECO:0000256" key="5">
    <source>
        <dbReference type="ARBA" id="ARBA00022989"/>
    </source>
</evidence>
<dbReference type="AlphaFoldDB" id="A0A6A4N334"/>
<evidence type="ECO:0000256" key="8">
    <source>
        <dbReference type="ARBA" id="ARBA00023303"/>
    </source>
</evidence>
<name>A0A6A4N334_LUPAL</name>
<feature type="transmembrane region" description="Helical" evidence="9">
    <location>
        <begin position="24"/>
        <end position="42"/>
    </location>
</feature>
<dbReference type="PANTHER" id="PTHR11003">
    <property type="entry name" value="POTASSIUM CHANNEL, SUBFAMILY K"/>
    <property type="match status" value="1"/>
</dbReference>
<dbReference type="Pfam" id="PF07885">
    <property type="entry name" value="Ion_trans_2"/>
    <property type="match status" value="1"/>
</dbReference>
<dbReference type="GO" id="GO:0009705">
    <property type="term" value="C:plant-type vacuole membrane"/>
    <property type="evidence" value="ECO:0007669"/>
    <property type="project" value="TreeGrafter"/>
</dbReference>
<keyword evidence="12" id="KW-1185">Reference proteome</keyword>
<feature type="transmembrane region" description="Helical" evidence="9">
    <location>
        <begin position="101"/>
        <end position="121"/>
    </location>
</feature>
<evidence type="ECO:0000256" key="4">
    <source>
        <dbReference type="ARBA" id="ARBA00022692"/>
    </source>
</evidence>
<keyword evidence="8 11" id="KW-0407">Ion channel</keyword>
<evidence type="ECO:0000256" key="9">
    <source>
        <dbReference type="SAM" id="Phobius"/>
    </source>
</evidence>
<dbReference type="EMBL" id="WOCE01000025">
    <property type="protein sequence ID" value="KAE9584640.1"/>
    <property type="molecule type" value="Genomic_DNA"/>
</dbReference>
<dbReference type="PANTHER" id="PTHR11003:SF303">
    <property type="entry name" value="OS01G0696100 PROTEIN"/>
    <property type="match status" value="1"/>
</dbReference>
<evidence type="ECO:0000256" key="6">
    <source>
        <dbReference type="ARBA" id="ARBA00023065"/>
    </source>
</evidence>
<gene>
    <name evidence="11" type="ORF">Lalb_Chr25g0280251</name>
</gene>
<protein>
    <submittedName>
        <fullName evidence="11">Putative potassium channel domain-containing protein</fullName>
    </submittedName>
</protein>
<evidence type="ECO:0000313" key="11">
    <source>
        <dbReference type="EMBL" id="KAE9584640.1"/>
    </source>
</evidence>
<evidence type="ECO:0000313" key="12">
    <source>
        <dbReference type="Proteomes" id="UP000447434"/>
    </source>
</evidence>
<proteinExistence type="inferred from homology"/>
<sequence length="133" mass="15403">MLLGIVAYFLSDHSKVSPTSKLVNGVYFVIVTLTSVGYGDIVPHTTFTKIMTNLYILVGFWMWDILINYLMDDELEQLRTRLVKWCDNSPYKNFNNQKVRIYLTIGVIFCFIIVGASRAYFLETMSVIDSFYL</sequence>
<feature type="transmembrane region" description="Helical" evidence="9">
    <location>
        <begin position="54"/>
        <end position="71"/>
    </location>
</feature>
<dbReference type="GO" id="GO:0022841">
    <property type="term" value="F:potassium ion leak channel activity"/>
    <property type="evidence" value="ECO:0007669"/>
    <property type="project" value="TreeGrafter"/>
</dbReference>
<dbReference type="SUPFAM" id="SSF81324">
    <property type="entry name" value="Voltage-gated potassium channels"/>
    <property type="match status" value="1"/>
</dbReference>
<dbReference type="GO" id="GO:0015271">
    <property type="term" value="F:outward rectifier potassium channel activity"/>
    <property type="evidence" value="ECO:0007669"/>
    <property type="project" value="TreeGrafter"/>
</dbReference>
<feature type="domain" description="Potassium channel" evidence="10">
    <location>
        <begin position="3"/>
        <end position="71"/>
    </location>
</feature>
<keyword evidence="3" id="KW-0813">Transport</keyword>
<dbReference type="Gene3D" id="1.10.287.70">
    <property type="match status" value="1"/>
</dbReference>
<dbReference type="InterPro" id="IPR013099">
    <property type="entry name" value="K_chnl_dom"/>
</dbReference>
<evidence type="ECO:0000256" key="2">
    <source>
        <dbReference type="ARBA" id="ARBA00010159"/>
    </source>
</evidence>
<evidence type="ECO:0000259" key="10">
    <source>
        <dbReference type="Pfam" id="PF07885"/>
    </source>
</evidence>
<keyword evidence="7 9" id="KW-0472">Membrane</keyword>